<proteinExistence type="predicted"/>
<organism evidence="3 4">
    <name type="scientific">Colletotrichum incanum</name>
    <name type="common">Soybean anthracnose fungus</name>
    <dbReference type="NCBI Taxonomy" id="1573173"/>
    <lineage>
        <taxon>Eukaryota</taxon>
        <taxon>Fungi</taxon>
        <taxon>Dikarya</taxon>
        <taxon>Ascomycota</taxon>
        <taxon>Pezizomycotina</taxon>
        <taxon>Sordariomycetes</taxon>
        <taxon>Hypocreomycetidae</taxon>
        <taxon>Glomerellales</taxon>
        <taxon>Glomerellaceae</taxon>
        <taxon>Colletotrichum</taxon>
        <taxon>Colletotrichum spaethianum species complex</taxon>
    </lineage>
</organism>
<dbReference type="GO" id="GO:0016788">
    <property type="term" value="F:hydrolase activity, acting on ester bonds"/>
    <property type="evidence" value="ECO:0007669"/>
    <property type="project" value="InterPro"/>
</dbReference>
<dbReference type="Proteomes" id="UP000076584">
    <property type="component" value="Unassembled WGS sequence"/>
</dbReference>
<dbReference type="Pfam" id="PF13472">
    <property type="entry name" value="Lipase_GDSL_2"/>
    <property type="match status" value="1"/>
</dbReference>
<feature type="signal peptide" evidence="1">
    <location>
        <begin position="1"/>
        <end position="18"/>
    </location>
</feature>
<evidence type="ECO:0000259" key="2">
    <source>
        <dbReference type="Pfam" id="PF13472"/>
    </source>
</evidence>
<dbReference type="PANTHER" id="PTHR37981:SF1">
    <property type="entry name" value="SGNH HYDROLASE-TYPE ESTERASE DOMAIN-CONTAINING PROTEIN"/>
    <property type="match status" value="1"/>
</dbReference>
<dbReference type="AlphaFoldDB" id="A0A166T4F2"/>
<dbReference type="SUPFAM" id="SSF52266">
    <property type="entry name" value="SGNH hydrolase"/>
    <property type="match status" value="1"/>
</dbReference>
<evidence type="ECO:0000313" key="3">
    <source>
        <dbReference type="EMBL" id="KZL71568.1"/>
    </source>
</evidence>
<dbReference type="Pfam" id="PF18647">
    <property type="entry name" value="Fungal_lectin_2"/>
    <property type="match status" value="1"/>
</dbReference>
<feature type="chain" id="PRO_5007879882" description="SGNH hydrolase-type esterase domain-containing protein" evidence="1">
    <location>
        <begin position="19"/>
        <end position="695"/>
    </location>
</feature>
<dbReference type="Gene3D" id="3.40.50.1110">
    <property type="entry name" value="SGNH hydrolase"/>
    <property type="match status" value="1"/>
</dbReference>
<comment type="caution">
    <text evidence="3">The sequence shown here is derived from an EMBL/GenBank/DDBJ whole genome shotgun (WGS) entry which is preliminary data.</text>
</comment>
<sequence>MRSLSCLVFALLPTLTATYVIHSIDLHNETENTTPDIRSPLIAQREEDASVSLDFVQRWAAIGDSFTAGIGSGSRMGLPPVHSDEWYCSRYTYTWPHMVDRAIGASKKDFQYPACSGARSAGIYNQANDLKGDLDVVMLTAGGNDLCLAAMISSCVMLAYDGEAACTQLIDKAQENIDTILKGNIRGILTALKPKMKQDGIVIYNGYAPFFNTENEDCADPKKQKWSLPKFWSWRYWFSSPLALTIDRRKKFNKLVDNINKAILEVVEEFQTASDKKFDIEFSDWGGWPAEVDGQMCSPSSDGHYPDPNQPELQFFKGNTWVRQAPAHDGLKRNEMFGENMYDLNGYGGDGWSPFTSEQHGDPEFAGKIKQYLQRMNMYDSLLYKSADPRAVVMHKLNPRAPSPPNCPGDEKTWGLGLPDTFGMNFHPNERGHESIAAFALQNLAYAKAKQDGKVGDVCEIDTDEFTCWQKEGRKAYVSWERLDTNHKNFCDKVKAPSNEVNWKVEETYYKGTPEEVQFVIQLSNDASSFDSKLCKESFDRIINSCDGNDPKNPLNWKFGGKYKRGSYTYEINPKKDRKLYTRTDGSCQGWYKVLWSSYTLYGHGWIGWDNGEALKNKAKDCVGGGLTKWEFEYYDNPDDHNGWEWRAFFRTPIWTNARCFDNLKAQGGAGGYTHKWHEDFEDEKYEEYGCTGSG</sequence>
<keyword evidence="4" id="KW-1185">Reference proteome</keyword>
<dbReference type="EMBL" id="LFIW01002401">
    <property type="protein sequence ID" value="KZL71568.1"/>
    <property type="molecule type" value="Genomic_DNA"/>
</dbReference>
<protein>
    <recommendedName>
        <fullName evidence="2">SGNH hydrolase-type esterase domain-containing protein</fullName>
    </recommendedName>
</protein>
<feature type="domain" description="SGNH hydrolase-type esterase" evidence="2">
    <location>
        <begin position="61"/>
        <end position="195"/>
    </location>
</feature>
<dbReference type="PANTHER" id="PTHR37981">
    <property type="entry name" value="LIPASE 2"/>
    <property type="match status" value="1"/>
</dbReference>
<dbReference type="InterPro" id="IPR037460">
    <property type="entry name" value="SEST-like"/>
</dbReference>
<name>A0A166T4F2_COLIC</name>
<dbReference type="InterPro" id="IPR013830">
    <property type="entry name" value="SGNH_hydro"/>
</dbReference>
<dbReference type="InterPro" id="IPR036514">
    <property type="entry name" value="SGNH_hydro_sf"/>
</dbReference>
<dbReference type="GO" id="GO:0006629">
    <property type="term" value="P:lipid metabolic process"/>
    <property type="evidence" value="ECO:0007669"/>
    <property type="project" value="TreeGrafter"/>
</dbReference>
<dbReference type="STRING" id="1573173.A0A166T4F2"/>
<dbReference type="CDD" id="cd01823">
    <property type="entry name" value="SEST_like"/>
    <property type="match status" value="1"/>
</dbReference>
<reference evidence="3 4" key="1">
    <citation type="submission" date="2015-06" db="EMBL/GenBank/DDBJ databases">
        <title>Survival trade-offs in plant roots during colonization by closely related pathogenic and mutualistic fungi.</title>
        <authorList>
            <person name="Hacquard S."/>
            <person name="Kracher B."/>
            <person name="Hiruma K."/>
            <person name="Weinman A."/>
            <person name="Muench P."/>
            <person name="Garrido Oter R."/>
            <person name="Ver Loren van Themaat E."/>
            <person name="Dallerey J.-F."/>
            <person name="Damm U."/>
            <person name="Henrissat B."/>
            <person name="Lespinet O."/>
            <person name="Thon M."/>
            <person name="Kemen E."/>
            <person name="McHardy A.C."/>
            <person name="Schulze-Lefert P."/>
            <person name="O'Connell R.J."/>
        </authorList>
    </citation>
    <scope>NUCLEOTIDE SEQUENCE [LARGE SCALE GENOMIC DNA]</scope>
    <source>
        <strain evidence="3 4">MAFF 238704</strain>
    </source>
</reference>
<accession>A0A166T4F2</accession>
<evidence type="ECO:0000256" key="1">
    <source>
        <dbReference type="SAM" id="SignalP"/>
    </source>
</evidence>
<keyword evidence="1" id="KW-0732">Signal</keyword>
<gene>
    <name evidence="3" type="ORF">CI238_12144</name>
</gene>
<evidence type="ECO:0000313" key="4">
    <source>
        <dbReference type="Proteomes" id="UP000076584"/>
    </source>
</evidence>